<dbReference type="FunCoup" id="A0A066VRH6">
    <property type="interactions" value="22"/>
</dbReference>
<organism evidence="4 5">
    <name type="scientific">Tilletiaria anomala (strain ATCC 24038 / CBS 436.72 / UBC 951)</name>
    <dbReference type="NCBI Taxonomy" id="1037660"/>
    <lineage>
        <taxon>Eukaryota</taxon>
        <taxon>Fungi</taxon>
        <taxon>Dikarya</taxon>
        <taxon>Basidiomycota</taxon>
        <taxon>Ustilaginomycotina</taxon>
        <taxon>Exobasidiomycetes</taxon>
        <taxon>Georgefischeriales</taxon>
        <taxon>Tilletiariaceae</taxon>
        <taxon>Tilletiaria</taxon>
    </lineage>
</organism>
<dbReference type="STRING" id="1037660.A0A066VRH6"/>
<dbReference type="RefSeq" id="XP_013242634.1">
    <property type="nucleotide sequence ID" value="XM_013387180.1"/>
</dbReference>
<dbReference type="InterPro" id="IPR000594">
    <property type="entry name" value="ThiF_NAD_FAD-bd"/>
</dbReference>
<dbReference type="SUPFAM" id="SSF69572">
    <property type="entry name" value="Activating enzymes of the ubiquitin-like proteins"/>
    <property type="match status" value="1"/>
</dbReference>
<evidence type="ECO:0000259" key="3">
    <source>
        <dbReference type="Pfam" id="PF00899"/>
    </source>
</evidence>
<keyword evidence="2" id="KW-1133">Transmembrane helix</keyword>
<feature type="transmembrane region" description="Helical" evidence="2">
    <location>
        <begin position="225"/>
        <end position="243"/>
    </location>
</feature>
<dbReference type="InterPro" id="IPR035985">
    <property type="entry name" value="Ubiquitin-activating_enz"/>
</dbReference>
<proteinExistence type="predicted"/>
<dbReference type="Gene3D" id="3.40.50.720">
    <property type="entry name" value="NAD(P)-binding Rossmann-like Domain"/>
    <property type="match status" value="1"/>
</dbReference>
<feature type="compositionally biased region" description="Low complexity" evidence="1">
    <location>
        <begin position="502"/>
        <end position="512"/>
    </location>
</feature>
<evidence type="ECO:0000313" key="5">
    <source>
        <dbReference type="Proteomes" id="UP000027361"/>
    </source>
</evidence>
<keyword evidence="2" id="KW-0812">Transmembrane</keyword>
<dbReference type="InterPro" id="IPR045886">
    <property type="entry name" value="ThiF/MoeB/HesA"/>
</dbReference>
<dbReference type="Pfam" id="PF00899">
    <property type="entry name" value="ThiF"/>
    <property type="match status" value="1"/>
</dbReference>
<feature type="transmembrane region" description="Helical" evidence="2">
    <location>
        <begin position="50"/>
        <end position="72"/>
    </location>
</feature>
<feature type="domain" description="THIF-type NAD/FAD binding fold" evidence="3">
    <location>
        <begin position="208"/>
        <end position="731"/>
    </location>
</feature>
<feature type="region of interest" description="Disordered" evidence="1">
    <location>
        <begin position="475"/>
        <end position="582"/>
    </location>
</feature>
<dbReference type="EMBL" id="JMSN01000055">
    <property type="protein sequence ID" value="KDN44096.1"/>
    <property type="molecule type" value="Genomic_DNA"/>
</dbReference>
<feature type="compositionally biased region" description="Basic residues" evidence="1">
    <location>
        <begin position="389"/>
        <end position="405"/>
    </location>
</feature>
<comment type="caution">
    <text evidence="4">The sequence shown here is derived from an EMBL/GenBank/DDBJ whole genome shotgun (WGS) entry which is preliminary data.</text>
</comment>
<dbReference type="GO" id="GO:0061504">
    <property type="term" value="P:cyclic threonylcarbamoyladenosine biosynthetic process"/>
    <property type="evidence" value="ECO:0007669"/>
    <property type="project" value="TreeGrafter"/>
</dbReference>
<dbReference type="GO" id="GO:0061503">
    <property type="term" value="F:tRNA threonylcarbamoyladenosine dehydratase"/>
    <property type="evidence" value="ECO:0007669"/>
    <property type="project" value="TreeGrafter"/>
</dbReference>
<feature type="region of interest" description="Disordered" evidence="1">
    <location>
        <begin position="382"/>
        <end position="454"/>
    </location>
</feature>
<keyword evidence="5" id="KW-1185">Reference proteome</keyword>
<protein>
    <recommendedName>
        <fullName evidence="3">THIF-type NAD/FAD binding fold domain-containing protein</fullName>
    </recommendedName>
</protein>
<feature type="region of interest" description="Disordered" evidence="1">
    <location>
        <begin position="619"/>
        <end position="644"/>
    </location>
</feature>
<dbReference type="OrthoDB" id="10265862at2759"/>
<dbReference type="PANTHER" id="PTHR43267">
    <property type="entry name" value="TRNA THREONYLCARBAMOYLADENOSINE DEHYDRATASE"/>
    <property type="match status" value="1"/>
</dbReference>
<dbReference type="GO" id="GO:0008641">
    <property type="term" value="F:ubiquitin-like modifier activating enzyme activity"/>
    <property type="evidence" value="ECO:0007669"/>
    <property type="project" value="InterPro"/>
</dbReference>
<dbReference type="GO" id="GO:0005741">
    <property type="term" value="C:mitochondrial outer membrane"/>
    <property type="evidence" value="ECO:0007669"/>
    <property type="project" value="TreeGrafter"/>
</dbReference>
<name>A0A066VRH6_TILAU</name>
<evidence type="ECO:0000256" key="2">
    <source>
        <dbReference type="SAM" id="Phobius"/>
    </source>
</evidence>
<evidence type="ECO:0000256" key="1">
    <source>
        <dbReference type="SAM" id="MobiDB-lite"/>
    </source>
</evidence>
<feature type="compositionally biased region" description="Basic and acidic residues" evidence="1">
    <location>
        <begin position="103"/>
        <end position="112"/>
    </location>
</feature>
<gene>
    <name evidence="4" type="ORF">K437DRAFT_294972</name>
</gene>
<dbReference type="OMA" id="IAPWAKL"/>
<dbReference type="CDD" id="cd00755">
    <property type="entry name" value="YgdL_like"/>
    <property type="match status" value="1"/>
</dbReference>
<sequence>MLGPEAAVRDAHPSLLLRLVFGSASRSGASLSTGSGSSSEVDILAVRRRLQFTIIVTVALSSLATAGGVLAYQRLIRSYRRHDLEDSAQGRGHAGKYGQSRRGKGDETDSLRGKSRLLDCGSPAGLPSDGANTPRTRTMSAVDVLGDLASLDSATPDSSTASPAPRYLGTLTASMPGPDAYRNMNLRRKQSRPAMKWDETLLREQLTRNYSFLGEEGMARVRNSFVIVVGAGGVGSWAALMLLRSGVSHLRIIDFDQVSLSSLNRHACATLADVGRPKVVCLAEYFAKVAPWAKVEAWVDVFKADDADRLLQGDPDWVIDAIDSIDPKIDLIKYCFQHNIKILASMGAGGKADPSRVQISDISDTFEDPLAASVRRRLRAFGIPPLPPKQHHWAPSKKELRRVRKAQAEQTQAEQTQAEQTQAEQTQAEQTQAEQTQRKPGENGNLGKNSASLTRRATNATITTEKFANALAQTTSAPNAPANASSNANPGAAASMPPPQTPQSSSSRTGPSARRHSRRPSSTSSLGSGVYSTPLSTPKLEADDESFDAAGAGPLSPLEDVLEGSESEHRYTPQQGSESLGDATVSIVGAPESMDGTRPYAEGDGLQEVVPESEADKLEITSDGEGSAPGATGGTDGAPGEEGEAEPMMMIPCVYSTEKSDVTLLPLPDDEFEKGKVDELSPLEQMRVRILPVLGSMPAMFGLAAATYVICQIGGHKIEPLAHKRRRKLYDKIYSDLDHSERRHPPFRTASDAPPPLLFNANDIAFLFEEIFAGRTIVPPFESLSHAQMMRWDASLPLSWSNIALFSRTQAKIHEKEVLAQGKSPHAIWGEGAAKRLRVCQARERYLREIREM</sequence>
<dbReference type="InParanoid" id="A0A066VRH6"/>
<reference evidence="4 5" key="1">
    <citation type="submission" date="2014-05" db="EMBL/GenBank/DDBJ databases">
        <title>Draft genome sequence of a rare smut relative, Tilletiaria anomala UBC 951.</title>
        <authorList>
            <consortium name="DOE Joint Genome Institute"/>
            <person name="Toome M."/>
            <person name="Kuo A."/>
            <person name="Henrissat B."/>
            <person name="Lipzen A."/>
            <person name="Tritt A."/>
            <person name="Yoshinaga Y."/>
            <person name="Zane M."/>
            <person name="Barry K."/>
            <person name="Grigoriev I.V."/>
            <person name="Spatafora J.W."/>
            <person name="Aimea M.C."/>
        </authorList>
    </citation>
    <scope>NUCLEOTIDE SEQUENCE [LARGE SCALE GENOMIC DNA]</scope>
    <source>
        <strain evidence="4 5">UBC 951</strain>
    </source>
</reference>
<keyword evidence="2" id="KW-0472">Membrane</keyword>
<dbReference type="GeneID" id="25267243"/>
<feature type="compositionally biased region" description="Low complexity" evidence="1">
    <location>
        <begin position="152"/>
        <end position="165"/>
    </location>
</feature>
<feature type="compositionally biased region" description="Low complexity" evidence="1">
    <location>
        <begin position="476"/>
        <end position="495"/>
    </location>
</feature>
<dbReference type="HOGENOM" id="CLU_013325_9_2_1"/>
<feature type="region of interest" description="Disordered" evidence="1">
    <location>
        <begin position="86"/>
        <end position="136"/>
    </location>
</feature>
<dbReference type="PANTHER" id="PTHR43267:SF2">
    <property type="entry name" value="TRNA THREONYLCARBAMOYLADENOSINE DEHYDRATASE 1-RELATED"/>
    <property type="match status" value="1"/>
</dbReference>
<feature type="compositionally biased region" description="Low complexity" evidence="1">
    <location>
        <begin position="408"/>
        <end position="435"/>
    </location>
</feature>
<dbReference type="Proteomes" id="UP000027361">
    <property type="component" value="Unassembled WGS sequence"/>
</dbReference>
<evidence type="ECO:0000313" key="4">
    <source>
        <dbReference type="EMBL" id="KDN44096.1"/>
    </source>
</evidence>
<dbReference type="AlphaFoldDB" id="A0A066VRH6"/>
<accession>A0A066VRH6</accession>
<feature type="region of interest" description="Disordered" evidence="1">
    <location>
        <begin position="152"/>
        <end position="173"/>
    </location>
</feature>